<gene>
    <name evidence="4" type="ORF">SteCoe_36348</name>
</gene>
<reference evidence="4 5" key="1">
    <citation type="submission" date="2016-11" db="EMBL/GenBank/DDBJ databases">
        <title>The macronuclear genome of Stentor coeruleus: a giant cell with tiny introns.</title>
        <authorList>
            <person name="Slabodnick M."/>
            <person name="Ruby J.G."/>
            <person name="Reiff S.B."/>
            <person name="Swart E.C."/>
            <person name="Gosai S."/>
            <person name="Prabakaran S."/>
            <person name="Witkowska E."/>
            <person name="Larue G.E."/>
            <person name="Fisher S."/>
            <person name="Freeman R.M."/>
            <person name="Gunawardena J."/>
            <person name="Chu W."/>
            <person name="Stover N.A."/>
            <person name="Gregory B.D."/>
            <person name="Nowacki M."/>
            <person name="Derisi J."/>
            <person name="Roy S.W."/>
            <person name="Marshall W.F."/>
            <person name="Sood P."/>
        </authorList>
    </citation>
    <scope>NUCLEOTIDE SEQUENCE [LARGE SCALE GENOMIC DNA]</scope>
    <source>
        <strain evidence="4">WM001</strain>
    </source>
</reference>
<dbReference type="GO" id="GO:0005737">
    <property type="term" value="C:cytoplasm"/>
    <property type="evidence" value="ECO:0007669"/>
    <property type="project" value="TreeGrafter"/>
</dbReference>
<evidence type="ECO:0000313" key="5">
    <source>
        <dbReference type="Proteomes" id="UP000187209"/>
    </source>
</evidence>
<keyword evidence="1" id="KW-0677">Repeat</keyword>
<accession>A0A1R2AQF3</accession>
<sequence>MLEENKIGFNLMYALRCAIQSDNLPQIVKIFAEHEYLTPDSYFHGGSSALHYACSIGAIDCVNYFLKVCKCNPNSTSSQYGMAPAHMAAIHGKLDIISLLHEFKADLRQVDNEGENILHKAVLCGDINFIQMLTKVYRLESLLTLPDKNSNVPVQFLQELVNKGLHPKQLSKDTPDNTLPELLSYLRAKTEEYPTKSKRYFYQLRLLLKNSII</sequence>
<keyword evidence="5" id="KW-1185">Reference proteome</keyword>
<dbReference type="PROSITE" id="PS50088">
    <property type="entry name" value="ANK_REPEAT"/>
    <property type="match status" value="1"/>
</dbReference>
<dbReference type="PANTHER" id="PTHR24198">
    <property type="entry name" value="ANKYRIN REPEAT AND PROTEIN KINASE DOMAIN-CONTAINING PROTEIN"/>
    <property type="match status" value="1"/>
</dbReference>
<dbReference type="Proteomes" id="UP000187209">
    <property type="component" value="Unassembled WGS sequence"/>
</dbReference>
<dbReference type="InterPro" id="IPR002110">
    <property type="entry name" value="Ankyrin_rpt"/>
</dbReference>
<proteinExistence type="predicted"/>
<organism evidence="4 5">
    <name type="scientific">Stentor coeruleus</name>
    <dbReference type="NCBI Taxonomy" id="5963"/>
    <lineage>
        <taxon>Eukaryota</taxon>
        <taxon>Sar</taxon>
        <taxon>Alveolata</taxon>
        <taxon>Ciliophora</taxon>
        <taxon>Postciliodesmatophora</taxon>
        <taxon>Heterotrichea</taxon>
        <taxon>Heterotrichida</taxon>
        <taxon>Stentoridae</taxon>
        <taxon>Stentor</taxon>
    </lineage>
</organism>
<comment type="caution">
    <text evidence="4">The sequence shown here is derived from an EMBL/GenBank/DDBJ whole genome shotgun (WGS) entry which is preliminary data.</text>
</comment>
<dbReference type="Pfam" id="PF12796">
    <property type="entry name" value="Ank_2"/>
    <property type="match status" value="1"/>
</dbReference>
<dbReference type="SMART" id="SM00248">
    <property type="entry name" value="ANK"/>
    <property type="match status" value="4"/>
</dbReference>
<protein>
    <submittedName>
        <fullName evidence="4">Uncharacterized protein</fullName>
    </submittedName>
</protein>
<dbReference type="OrthoDB" id="1577640at2759"/>
<evidence type="ECO:0000313" key="4">
    <source>
        <dbReference type="EMBL" id="OMJ66716.1"/>
    </source>
</evidence>
<dbReference type="PANTHER" id="PTHR24198:SF165">
    <property type="entry name" value="ANKYRIN REPEAT-CONTAINING PROTEIN-RELATED"/>
    <property type="match status" value="1"/>
</dbReference>
<keyword evidence="2 3" id="KW-0040">ANK repeat</keyword>
<dbReference type="Gene3D" id="1.25.40.20">
    <property type="entry name" value="Ankyrin repeat-containing domain"/>
    <property type="match status" value="1"/>
</dbReference>
<dbReference type="PROSITE" id="PS50297">
    <property type="entry name" value="ANK_REP_REGION"/>
    <property type="match status" value="1"/>
</dbReference>
<dbReference type="InterPro" id="IPR036770">
    <property type="entry name" value="Ankyrin_rpt-contain_sf"/>
</dbReference>
<feature type="repeat" description="ANK" evidence="3">
    <location>
        <begin position="80"/>
        <end position="112"/>
    </location>
</feature>
<evidence type="ECO:0000256" key="2">
    <source>
        <dbReference type="ARBA" id="ARBA00023043"/>
    </source>
</evidence>
<name>A0A1R2AQF3_9CILI</name>
<dbReference type="EMBL" id="MPUH01001650">
    <property type="protein sequence ID" value="OMJ66716.1"/>
    <property type="molecule type" value="Genomic_DNA"/>
</dbReference>
<evidence type="ECO:0000256" key="3">
    <source>
        <dbReference type="PROSITE-ProRule" id="PRU00023"/>
    </source>
</evidence>
<dbReference type="SUPFAM" id="SSF48403">
    <property type="entry name" value="Ankyrin repeat"/>
    <property type="match status" value="1"/>
</dbReference>
<evidence type="ECO:0000256" key="1">
    <source>
        <dbReference type="ARBA" id="ARBA00022737"/>
    </source>
</evidence>
<dbReference type="AlphaFoldDB" id="A0A1R2AQF3"/>